<evidence type="ECO:0000313" key="12">
    <source>
        <dbReference type="Proteomes" id="UP000638014"/>
    </source>
</evidence>
<organism evidence="11 12">
    <name type="scientific">Neiella litorisoli</name>
    <dbReference type="NCBI Taxonomy" id="2771431"/>
    <lineage>
        <taxon>Bacteria</taxon>
        <taxon>Pseudomonadati</taxon>
        <taxon>Pseudomonadota</taxon>
        <taxon>Gammaproteobacteria</taxon>
        <taxon>Alteromonadales</taxon>
        <taxon>Echinimonadaceae</taxon>
        <taxon>Neiella</taxon>
    </lineage>
</organism>
<keyword evidence="5 9" id="KW-0812">Transmembrane</keyword>
<feature type="transmembrane region" description="Helical" evidence="9">
    <location>
        <begin position="305"/>
        <end position="330"/>
    </location>
</feature>
<keyword evidence="6 9" id="KW-1133">Transmembrane helix</keyword>
<dbReference type="PROSITE" id="PS50928">
    <property type="entry name" value="ABC_TM1"/>
    <property type="match status" value="1"/>
</dbReference>
<proteinExistence type="inferred from homology"/>
<keyword evidence="12" id="KW-1185">Reference proteome</keyword>
<dbReference type="InterPro" id="IPR035906">
    <property type="entry name" value="MetI-like_sf"/>
</dbReference>
<dbReference type="EMBL" id="JACXAF010000016">
    <property type="protein sequence ID" value="MBD1390319.1"/>
    <property type="molecule type" value="Genomic_DNA"/>
</dbReference>
<dbReference type="SUPFAM" id="SSF161098">
    <property type="entry name" value="MetI-like"/>
    <property type="match status" value="1"/>
</dbReference>
<evidence type="ECO:0000256" key="1">
    <source>
        <dbReference type="ARBA" id="ARBA00004429"/>
    </source>
</evidence>
<protein>
    <submittedName>
        <fullName evidence="11">ABC transporter permease</fullName>
    </submittedName>
</protein>
<comment type="subcellular location">
    <subcellularLocation>
        <location evidence="1">Cell inner membrane</location>
        <topology evidence="1">Multi-pass membrane protein</topology>
    </subcellularLocation>
    <subcellularLocation>
        <location evidence="9">Cell membrane</location>
        <topology evidence="9">Multi-pass membrane protein</topology>
    </subcellularLocation>
</comment>
<evidence type="ECO:0000256" key="6">
    <source>
        <dbReference type="ARBA" id="ARBA00022989"/>
    </source>
</evidence>
<feature type="transmembrane region" description="Helical" evidence="9">
    <location>
        <begin position="100"/>
        <end position="125"/>
    </location>
</feature>
<evidence type="ECO:0000256" key="7">
    <source>
        <dbReference type="ARBA" id="ARBA00023136"/>
    </source>
</evidence>
<dbReference type="Gene3D" id="1.10.3720.10">
    <property type="entry name" value="MetI-like"/>
    <property type="match status" value="1"/>
</dbReference>
<comment type="caution">
    <text evidence="11">The sequence shown here is derived from an EMBL/GenBank/DDBJ whole genome shotgun (WGS) entry which is preliminary data.</text>
</comment>
<evidence type="ECO:0000256" key="5">
    <source>
        <dbReference type="ARBA" id="ARBA00022692"/>
    </source>
</evidence>
<name>A0A8J6QT15_9GAMM</name>
<evidence type="ECO:0000256" key="3">
    <source>
        <dbReference type="ARBA" id="ARBA00022475"/>
    </source>
</evidence>
<evidence type="ECO:0000256" key="2">
    <source>
        <dbReference type="ARBA" id="ARBA00022448"/>
    </source>
</evidence>
<sequence length="341" mass="38263">MWRYFIRKFNLLIITIFLLSLLSFSLLHLMPGAPIDALDPDSSLSLAEKSALIQHYALDQGYWSQYIHYMGNIFSGDWGTSRIDQIPIFAQMINSFMATLQLAISAMFVAMLVGVPLGIISAYYHGSWFDRGVTTLTLIGQSVPVFWWALMLILIFALGLHWLPISGRIGLLYDIPEVTHILLIDIALADDEYQRAALWSAIRHIMLPTLAISIIPTTALAQITRASLIDISEKNYIQAARAKGLSRYQVLWRHALPNYFSSFIRHVGALTNPLLTTTMVVEYIFSWPGAGRWLIHSLVAQDVPAIQACMLTISIFVICVSVITDLLAAWSDPQQRSMPHG</sequence>
<dbReference type="PANTHER" id="PTHR43163:SF4">
    <property type="entry name" value="PUTRESCINE EXPORT SYSTEM PERMEASE PROTEIN SAPB"/>
    <property type="match status" value="1"/>
</dbReference>
<feature type="transmembrane region" description="Helical" evidence="9">
    <location>
        <begin position="145"/>
        <end position="163"/>
    </location>
</feature>
<evidence type="ECO:0000259" key="10">
    <source>
        <dbReference type="PROSITE" id="PS50928"/>
    </source>
</evidence>
<dbReference type="Proteomes" id="UP000638014">
    <property type="component" value="Unassembled WGS sequence"/>
</dbReference>
<keyword evidence="7 9" id="KW-0472">Membrane</keyword>
<accession>A0A8J6QT15</accession>
<dbReference type="Pfam" id="PF00528">
    <property type="entry name" value="BPD_transp_1"/>
    <property type="match status" value="1"/>
</dbReference>
<dbReference type="GO" id="GO:0071916">
    <property type="term" value="F:dipeptide transmembrane transporter activity"/>
    <property type="evidence" value="ECO:0007669"/>
    <property type="project" value="TreeGrafter"/>
</dbReference>
<reference evidence="11" key="1">
    <citation type="submission" date="2020-09" db="EMBL/GenBank/DDBJ databases">
        <title>A novel bacterium of genus Neiella, isolated from South China Sea.</title>
        <authorList>
            <person name="Huang H."/>
            <person name="Mo K."/>
            <person name="Hu Y."/>
        </authorList>
    </citation>
    <scope>NUCLEOTIDE SEQUENCE</scope>
    <source>
        <strain evidence="11">HB171785</strain>
    </source>
</reference>
<keyword evidence="2 9" id="KW-0813">Transport</keyword>
<dbReference type="GO" id="GO:0005886">
    <property type="term" value="C:plasma membrane"/>
    <property type="evidence" value="ECO:0007669"/>
    <property type="project" value="UniProtKB-SubCell"/>
</dbReference>
<feature type="domain" description="ABC transmembrane type-1" evidence="10">
    <location>
        <begin position="96"/>
        <end position="328"/>
    </location>
</feature>
<gene>
    <name evidence="11" type="ORF">IC617_12830</name>
</gene>
<dbReference type="CDD" id="cd06261">
    <property type="entry name" value="TM_PBP2"/>
    <property type="match status" value="1"/>
</dbReference>
<dbReference type="AlphaFoldDB" id="A0A8J6QT15"/>
<evidence type="ECO:0000256" key="9">
    <source>
        <dbReference type="RuleBase" id="RU363032"/>
    </source>
</evidence>
<evidence type="ECO:0000256" key="4">
    <source>
        <dbReference type="ARBA" id="ARBA00022519"/>
    </source>
</evidence>
<keyword evidence="4" id="KW-0997">Cell inner membrane</keyword>
<comment type="similarity">
    <text evidence="8">Belongs to the binding-protein-dependent transport system permease family. OppBC subfamily.</text>
</comment>
<evidence type="ECO:0000256" key="8">
    <source>
        <dbReference type="ARBA" id="ARBA00024202"/>
    </source>
</evidence>
<dbReference type="PANTHER" id="PTHR43163">
    <property type="entry name" value="DIPEPTIDE TRANSPORT SYSTEM PERMEASE PROTEIN DPPB-RELATED"/>
    <property type="match status" value="1"/>
</dbReference>
<evidence type="ECO:0000313" key="11">
    <source>
        <dbReference type="EMBL" id="MBD1390319.1"/>
    </source>
</evidence>
<dbReference type="RefSeq" id="WP_191145389.1">
    <property type="nucleotide sequence ID" value="NZ_JACXAF010000016.1"/>
</dbReference>
<keyword evidence="3" id="KW-1003">Cell membrane</keyword>
<dbReference type="InterPro" id="IPR000515">
    <property type="entry name" value="MetI-like"/>
</dbReference>